<evidence type="ECO:0000313" key="3">
    <source>
        <dbReference type="Proteomes" id="UP001597417"/>
    </source>
</evidence>
<name>A0ABW5G7X2_9PSEU</name>
<sequence>MRRRRWAAALSWPPLLVLLAACGVEPSGVAGAGEAPTGVAPGVTLYFVDSSLRLQPQLRQTNHLGSISDAIPLLLFGANESGLHSEIQSTGSARAEVNTFPGLIQLRVPLSLREVSPLGIDQLVCTALGVFIQGGGDKTTKVQVEFTDATPESDKQRTCPLFR</sequence>
<dbReference type="Proteomes" id="UP001597417">
    <property type="component" value="Unassembled WGS sequence"/>
</dbReference>
<feature type="signal peptide" evidence="1">
    <location>
        <begin position="1"/>
        <end position="32"/>
    </location>
</feature>
<reference evidence="3" key="1">
    <citation type="journal article" date="2019" name="Int. J. Syst. Evol. Microbiol.">
        <title>The Global Catalogue of Microorganisms (GCM) 10K type strain sequencing project: providing services to taxonomists for standard genome sequencing and annotation.</title>
        <authorList>
            <consortium name="The Broad Institute Genomics Platform"/>
            <consortium name="The Broad Institute Genome Sequencing Center for Infectious Disease"/>
            <person name="Wu L."/>
            <person name="Ma J."/>
        </authorList>
    </citation>
    <scope>NUCLEOTIDE SEQUENCE [LARGE SCALE GENOMIC DNA]</scope>
    <source>
        <strain evidence="3">CGMCC 4.7645</strain>
    </source>
</reference>
<proteinExistence type="predicted"/>
<dbReference type="RefSeq" id="WP_378272011.1">
    <property type="nucleotide sequence ID" value="NZ_JBHUKR010000033.1"/>
</dbReference>
<comment type="caution">
    <text evidence="2">The sequence shown here is derived from an EMBL/GenBank/DDBJ whole genome shotgun (WGS) entry which is preliminary data.</text>
</comment>
<evidence type="ECO:0000313" key="2">
    <source>
        <dbReference type="EMBL" id="MFD2422755.1"/>
    </source>
</evidence>
<evidence type="ECO:0008006" key="4">
    <source>
        <dbReference type="Google" id="ProtNLM"/>
    </source>
</evidence>
<dbReference type="EMBL" id="JBHUKR010000033">
    <property type="protein sequence ID" value="MFD2422755.1"/>
    <property type="molecule type" value="Genomic_DNA"/>
</dbReference>
<keyword evidence="3" id="KW-1185">Reference proteome</keyword>
<dbReference type="PROSITE" id="PS51257">
    <property type="entry name" value="PROKAR_LIPOPROTEIN"/>
    <property type="match status" value="1"/>
</dbReference>
<accession>A0ABW5G7X2</accession>
<evidence type="ECO:0000256" key="1">
    <source>
        <dbReference type="SAM" id="SignalP"/>
    </source>
</evidence>
<organism evidence="2 3">
    <name type="scientific">Amycolatopsis pigmentata</name>
    <dbReference type="NCBI Taxonomy" id="450801"/>
    <lineage>
        <taxon>Bacteria</taxon>
        <taxon>Bacillati</taxon>
        <taxon>Actinomycetota</taxon>
        <taxon>Actinomycetes</taxon>
        <taxon>Pseudonocardiales</taxon>
        <taxon>Pseudonocardiaceae</taxon>
        <taxon>Amycolatopsis</taxon>
    </lineage>
</organism>
<feature type="chain" id="PRO_5047463013" description="GerMN domain-containing protein" evidence="1">
    <location>
        <begin position="33"/>
        <end position="163"/>
    </location>
</feature>
<protein>
    <recommendedName>
        <fullName evidence="4">GerMN domain-containing protein</fullName>
    </recommendedName>
</protein>
<gene>
    <name evidence="2" type="ORF">ACFSXZ_41175</name>
</gene>
<keyword evidence="1" id="KW-0732">Signal</keyword>